<keyword evidence="3" id="KW-1185">Reference proteome</keyword>
<dbReference type="Proteomes" id="UP001142393">
    <property type="component" value="Unassembled WGS sequence"/>
</dbReference>
<evidence type="ECO:0000313" key="2">
    <source>
        <dbReference type="EMBL" id="KAJ3743622.1"/>
    </source>
</evidence>
<evidence type="ECO:0000259" key="1">
    <source>
        <dbReference type="Pfam" id="PF07883"/>
    </source>
</evidence>
<evidence type="ECO:0000313" key="3">
    <source>
        <dbReference type="Proteomes" id="UP001142393"/>
    </source>
</evidence>
<dbReference type="InterPro" id="IPR013096">
    <property type="entry name" value="Cupin_2"/>
</dbReference>
<feature type="domain" description="Cupin type-2" evidence="1">
    <location>
        <begin position="38"/>
        <end position="89"/>
    </location>
</feature>
<reference evidence="2 3" key="1">
    <citation type="journal article" date="2023" name="Proc. Natl. Acad. Sci. U.S.A.">
        <title>A global phylogenomic analysis of the shiitake genus Lentinula.</title>
        <authorList>
            <person name="Sierra-Patev S."/>
            <person name="Min B."/>
            <person name="Naranjo-Ortiz M."/>
            <person name="Looney B."/>
            <person name="Konkel Z."/>
            <person name="Slot J.C."/>
            <person name="Sakamoto Y."/>
            <person name="Steenwyk J.L."/>
            <person name="Rokas A."/>
            <person name="Carro J."/>
            <person name="Camarero S."/>
            <person name="Ferreira P."/>
            <person name="Molpeceres G."/>
            <person name="Ruiz-Duenas F.J."/>
            <person name="Serrano A."/>
            <person name="Henrissat B."/>
            <person name="Drula E."/>
            <person name="Hughes K.W."/>
            <person name="Mata J.L."/>
            <person name="Ishikawa N.K."/>
            <person name="Vargas-Isla R."/>
            <person name="Ushijima S."/>
            <person name="Smith C.A."/>
            <person name="Donoghue J."/>
            <person name="Ahrendt S."/>
            <person name="Andreopoulos W."/>
            <person name="He G."/>
            <person name="LaButti K."/>
            <person name="Lipzen A."/>
            <person name="Ng V."/>
            <person name="Riley R."/>
            <person name="Sandor L."/>
            <person name="Barry K."/>
            <person name="Martinez A.T."/>
            <person name="Xiao Y."/>
            <person name="Gibbons J.G."/>
            <person name="Terashima K."/>
            <person name="Grigoriev I.V."/>
            <person name="Hibbett D."/>
        </authorList>
    </citation>
    <scope>NUCLEOTIDE SEQUENCE [LARGE SCALE GENOMIC DNA]</scope>
    <source>
        <strain evidence="2 3">TFB7810</strain>
    </source>
</reference>
<proteinExistence type="predicted"/>
<gene>
    <name evidence="2" type="ORF">DFH05DRAFT_1525893</name>
</gene>
<organism evidence="2 3">
    <name type="scientific">Lentinula detonsa</name>
    <dbReference type="NCBI Taxonomy" id="2804962"/>
    <lineage>
        <taxon>Eukaryota</taxon>
        <taxon>Fungi</taxon>
        <taxon>Dikarya</taxon>
        <taxon>Basidiomycota</taxon>
        <taxon>Agaricomycotina</taxon>
        <taxon>Agaricomycetes</taxon>
        <taxon>Agaricomycetidae</taxon>
        <taxon>Agaricales</taxon>
        <taxon>Marasmiineae</taxon>
        <taxon>Omphalotaceae</taxon>
        <taxon>Lentinula</taxon>
    </lineage>
</organism>
<dbReference type="InterPro" id="IPR014710">
    <property type="entry name" value="RmlC-like_jellyroll"/>
</dbReference>
<name>A0A9W8NYZ6_9AGAR</name>
<dbReference type="Pfam" id="PF07883">
    <property type="entry name" value="Cupin_2"/>
    <property type="match status" value="1"/>
</dbReference>
<comment type="caution">
    <text evidence="2">The sequence shown here is derived from an EMBL/GenBank/DDBJ whole genome shotgun (WGS) entry which is preliminary data.</text>
</comment>
<accession>A0A9W8NYZ6</accession>
<dbReference type="InterPro" id="IPR011051">
    <property type="entry name" value="RmlC_Cupin_sf"/>
</dbReference>
<sequence>MSGYSDPFEYLKGLTFILEPQLRIIKSRGGADDDIFQVPLHWHEDHDEIITVLEGKLKVTLGGETKVYTPESGDAFVPRGVPHALESFKGVPCVVTERTNPSEFDTKELFFRNMLSIPGGLSSGGLLSVMQVFYHGDGYPVFPVHVAWLEKAFVKILGGYVAPLLGHRLKYKSLTEARA</sequence>
<dbReference type="SUPFAM" id="SSF51182">
    <property type="entry name" value="RmlC-like cupins"/>
    <property type="match status" value="1"/>
</dbReference>
<dbReference type="AlphaFoldDB" id="A0A9W8NYZ6"/>
<dbReference type="EMBL" id="JANVFU010000008">
    <property type="protein sequence ID" value="KAJ3743622.1"/>
    <property type="molecule type" value="Genomic_DNA"/>
</dbReference>
<protein>
    <recommendedName>
        <fullName evidence="1">Cupin type-2 domain-containing protein</fullName>
    </recommendedName>
</protein>
<dbReference type="Gene3D" id="2.60.120.10">
    <property type="entry name" value="Jelly Rolls"/>
    <property type="match status" value="1"/>
</dbReference>